<keyword evidence="2" id="KW-1185">Reference proteome</keyword>
<dbReference type="Proteomes" id="UP000682843">
    <property type="component" value="Chromosome"/>
</dbReference>
<accession>A0ABX8A9R6</accession>
<proteinExistence type="predicted"/>
<evidence type="ECO:0000313" key="2">
    <source>
        <dbReference type="Proteomes" id="UP000682843"/>
    </source>
</evidence>
<dbReference type="EMBL" id="CP036498">
    <property type="protein sequence ID" value="QUS39746.1"/>
    <property type="molecule type" value="Genomic_DNA"/>
</dbReference>
<reference evidence="1 2" key="1">
    <citation type="submission" date="2019-02" db="EMBL/GenBank/DDBJ databases">
        <title>Emended description of the genus Rhodopseudomonas and description of Rhodopseudomonas albus sp. nov., a non-phototrophic, heavy-metal-tolerant bacterium isolated from garden soil.</title>
        <authorList>
            <person name="Bao Z."/>
            <person name="Cao W.W."/>
            <person name="Sato Y."/>
            <person name="Nishizawa T."/>
            <person name="Zhao J."/>
            <person name="Guo Y."/>
            <person name="Ohta H."/>
        </authorList>
    </citation>
    <scope>NUCLEOTIDE SEQUENCE [LARGE SCALE GENOMIC DNA]</scope>
    <source>
        <strain evidence="1 2">SK50-23</strain>
    </source>
</reference>
<dbReference type="RefSeq" id="WP_211913295.1">
    <property type="nucleotide sequence ID" value="NZ_CP036498.1"/>
</dbReference>
<evidence type="ECO:0008006" key="3">
    <source>
        <dbReference type="Google" id="ProtNLM"/>
    </source>
</evidence>
<organism evidence="1 2">
    <name type="scientific">Tardiphaga alba</name>
    <dbReference type="NCBI Taxonomy" id="340268"/>
    <lineage>
        <taxon>Bacteria</taxon>
        <taxon>Pseudomonadati</taxon>
        <taxon>Pseudomonadota</taxon>
        <taxon>Alphaproteobacteria</taxon>
        <taxon>Hyphomicrobiales</taxon>
        <taxon>Nitrobacteraceae</taxon>
        <taxon>Tardiphaga</taxon>
    </lineage>
</organism>
<sequence length="659" mass="70034">MSKTVIGLGVAAVAAVGGYFGTEAYIKHRIAGEIETNFAQIRAGGGQAKHGDLAFSLWTRNVTLSDIAVEFTAPQPAKIKVASFTASGIGLDSGSTFKADNIVLTDIDASGAIAPAGGLDVTVKAPRFEIADYSGPTRMPEGTKVTSPLDMYRAGLTQFAAVSARAMTAPTVTVAAKGTALPGGADYVYSDLTIRDIKDGKVATTHASRVNVAMSVAQPRKSVRMTGEIVDITAKDFDAAAAATVLDPAHASDEKFYRIQGQVSTGAYTLTSDNGPSFRIDGIRMGDMKIQPAKFKMQELLAVLPATGARVDPAKTRAMIETVASTYEGIQIDNAEMLGLSVQTPDGPIKLAAMRFNLDRGKVGEFAIEGLDGTTKEGPFKLGRFALKGFDFSGLMRQTSQMAALGTTPSTDSVVGMLKALESIELRDMVAPHKNSGKLITLHNASLSWGQFVGSIPSKINLKLKMTGPLEEKDGEPFTLLRDVGITEATADMDVGIAWNESEKKLVLTPGTFEIGKLFAINAKTSLDNVQRDLFTTDPQRAMMAALPIEYGAIEIVGRDLGAVDLSIAQYARKQNISTEQARSTLANEIRTKGRAAGNDDPVSGRLADAVASFIEKPNGTLALKITPRAKLPVLQFIELTKNDPSAMFSLFDIDIQNK</sequence>
<protein>
    <recommendedName>
        <fullName evidence="3">DUF945 domain-containing protein</fullName>
    </recommendedName>
</protein>
<evidence type="ECO:0000313" key="1">
    <source>
        <dbReference type="EMBL" id="QUS39746.1"/>
    </source>
</evidence>
<name>A0ABX8A9R6_9BRAD</name>
<gene>
    <name evidence="1" type="ORF">RPMA_13530</name>
</gene>